<dbReference type="Proteomes" id="UP000319257">
    <property type="component" value="Unassembled WGS sequence"/>
</dbReference>
<evidence type="ECO:0000256" key="1">
    <source>
        <dbReference type="SAM" id="MobiDB-lite"/>
    </source>
</evidence>
<dbReference type="Pfam" id="PF14441">
    <property type="entry name" value="OTT_1508_deam"/>
    <property type="match status" value="1"/>
</dbReference>
<dbReference type="AlphaFoldDB" id="A0A507BG27"/>
<feature type="compositionally biased region" description="Polar residues" evidence="1">
    <location>
        <begin position="463"/>
        <end position="473"/>
    </location>
</feature>
<reference evidence="2 3" key="1">
    <citation type="submission" date="2019-06" db="EMBL/GenBank/DDBJ databases">
        <title>Draft genome sequence of the filamentous fungus Phialemoniopsis curvata isolated from diesel fuel.</title>
        <authorList>
            <person name="Varaljay V.A."/>
            <person name="Lyon W.J."/>
            <person name="Crouch A.L."/>
            <person name="Drake C.E."/>
            <person name="Hollomon J.M."/>
            <person name="Nadeau L.J."/>
            <person name="Nunn H.S."/>
            <person name="Stevenson B.S."/>
            <person name="Bojanowski C.L."/>
            <person name="Crookes-Goodson W.J."/>
        </authorList>
    </citation>
    <scope>NUCLEOTIDE SEQUENCE [LARGE SCALE GENOMIC DNA]</scope>
    <source>
        <strain evidence="2 3">D216</strain>
    </source>
</reference>
<dbReference type="STRING" id="1093900.A0A507BG27"/>
<dbReference type="InterPro" id="IPR027796">
    <property type="entry name" value="OTT_1508_deam-like"/>
</dbReference>
<dbReference type="PANTHER" id="PTHR42037:SF1">
    <property type="match status" value="1"/>
</dbReference>
<protein>
    <submittedName>
        <fullName evidence="2">Uncharacterized protein</fullName>
    </submittedName>
</protein>
<sequence length="486" mass="55474">MPSSISNSPRKVGKPRLDKYERLLHRLYEAMVLLWLEQPVQGPHLVIHHDGSVAACRRRLSRNLAYICDYDKGGKTTTSIGIEDSTSSYVFWVATNDPRNQGRLMDFLRSILHRLRGISRVSDPNHSWLDGQEDACAQECTKFAARRIKKEARILSNTVEKCLEHLEKPPHDEKDIPKRDILQLKDWLPKFKFGPLETGYDRCRVAYYARHDPEMDTLRRLGQEVQGDPGSESLTGKFHTIRHFVGRLAEHIRISKQLVEDALRMAHILDECKASAIEPAVCASPPKSDSHTNLQGILRRMSSSGGSELEEIQQTFSRLDEHTNHESKIMEHYDMLQTQQRPIVHSEVQVLDHFHRNGLHFVDDDRFIGTSKFSCFCCKLYFRYHPANPVEPESHEQVYLNWGPFALPLGSQDPSFPEQRNVMNPLIRALGDAFFRRLRENKTLAFRHANSVTGLSRSADTWNGSDALTGEVQNETDSDSEGGAAL</sequence>
<keyword evidence="3" id="KW-1185">Reference proteome</keyword>
<dbReference type="RefSeq" id="XP_031000027.1">
    <property type="nucleotide sequence ID" value="XM_031134530.1"/>
</dbReference>
<dbReference type="EMBL" id="SKBQ01000118">
    <property type="protein sequence ID" value="TPX18316.1"/>
    <property type="molecule type" value="Genomic_DNA"/>
</dbReference>
<proteinExistence type="predicted"/>
<dbReference type="GeneID" id="41979212"/>
<name>A0A507BG27_9PEZI</name>
<dbReference type="PANTHER" id="PTHR42037">
    <property type="match status" value="1"/>
</dbReference>
<organism evidence="2 3">
    <name type="scientific">Thyridium curvatum</name>
    <dbReference type="NCBI Taxonomy" id="1093900"/>
    <lineage>
        <taxon>Eukaryota</taxon>
        <taxon>Fungi</taxon>
        <taxon>Dikarya</taxon>
        <taxon>Ascomycota</taxon>
        <taxon>Pezizomycotina</taxon>
        <taxon>Sordariomycetes</taxon>
        <taxon>Sordariomycetidae</taxon>
        <taxon>Thyridiales</taxon>
        <taxon>Thyridiaceae</taxon>
        <taxon>Thyridium</taxon>
    </lineage>
</organism>
<dbReference type="InParanoid" id="A0A507BG27"/>
<feature type="region of interest" description="Disordered" evidence="1">
    <location>
        <begin position="463"/>
        <end position="486"/>
    </location>
</feature>
<comment type="caution">
    <text evidence="2">The sequence shown here is derived from an EMBL/GenBank/DDBJ whole genome shotgun (WGS) entry which is preliminary data.</text>
</comment>
<gene>
    <name evidence="2" type="ORF">E0L32_011765</name>
</gene>
<dbReference type="OrthoDB" id="3251507at2759"/>
<accession>A0A507BG27</accession>
<evidence type="ECO:0000313" key="3">
    <source>
        <dbReference type="Proteomes" id="UP000319257"/>
    </source>
</evidence>
<evidence type="ECO:0000313" key="2">
    <source>
        <dbReference type="EMBL" id="TPX18316.1"/>
    </source>
</evidence>